<dbReference type="EMBL" id="JAUKPO010000001">
    <property type="protein sequence ID" value="MDO1444676.1"/>
    <property type="molecule type" value="Genomic_DNA"/>
</dbReference>
<evidence type="ECO:0000256" key="1">
    <source>
        <dbReference type="SAM" id="Phobius"/>
    </source>
</evidence>
<gene>
    <name evidence="2" type="ORF">Q0590_00360</name>
</gene>
<protein>
    <recommendedName>
        <fullName evidence="4">DUF2970 domain-containing protein</fullName>
    </recommendedName>
</protein>
<comment type="caution">
    <text evidence="2">The sequence shown here is derived from an EMBL/GenBank/DDBJ whole genome shotgun (WGS) entry which is preliminary data.</text>
</comment>
<keyword evidence="3" id="KW-1185">Reference proteome</keyword>
<sequence>MKPSSRITQLALQIWNRIIILVAQCLNNWQSKVSTKTRNRWVLSIIGILLMYSFFSLIVLFF</sequence>
<proteinExistence type="predicted"/>
<evidence type="ECO:0008006" key="4">
    <source>
        <dbReference type="Google" id="ProtNLM"/>
    </source>
</evidence>
<reference evidence="2" key="1">
    <citation type="submission" date="2023-07" db="EMBL/GenBank/DDBJ databases">
        <title>The genome sequence of Rhodocytophaga aerolata KACC 12507.</title>
        <authorList>
            <person name="Zhang X."/>
        </authorList>
    </citation>
    <scope>NUCLEOTIDE SEQUENCE</scope>
    <source>
        <strain evidence="2">KACC 12507</strain>
    </source>
</reference>
<evidence type="ECO:0000313" key="3">
    <source>
        <dbReference type="Proteomes" id="UP001168528"/>
    </source>
</evidence>
<keyword evidence="1" id="KW-0812">Transmembrane</keyword>
<name>A0ABT8QXV8_9BACT</name>
<organism evidence="2 3">
    <name type="scientific">Rhodocytophaga aerolata</name>
    <dbReference type="NCBI Taxonomy" id="455078"/>
    <lineage>
        <taxon>Bacteria</taxon>
        <taxon>Pseudomonadati</taxon>
        <taxon>Bacteroidota</taxon>
        <taxon>Cytophagia</taxon>
        <taxon>Cytophagales</taxon>
        <taxon>Rhodocytophagaceae</taxon>
        <taxon>Rhodocytophaga</taxon>
    </lineage>
</organism>
<keyword evidence="1" id="KW-0472">Membrane</keyword>
<dbReference type="RefSeq" id="WP_302035480.1">
    <property type="nucleotide sequence ID" value="NZ_JAUKPO010000001.1"/>
</dbReference>
<feature type="transmembrane region" description="Helical" evidence="1">
    <location>
        <begin position="41"/>
        <end position="61"/>
    </location>
</feature>
<accession>A0ABT8QXV8</accession>
<dbReference type="Proteomes" id="UP001168528">
    <property type="component" value="Unassembled WGS sequence"/>
</dbReference>
<evidence type="ECO:0000313" key="2">
    <source>
        <dbReference type="EMBL" id="MDO1444676.1"/>
    </source>
</evidence>
<keyword evidence="1" id="KW-1133">Transmembrane helix</keyword>